<dbReference type="InterPro" id="IPR018691">
    <property type="entry name" value="DUF2188"/>
</dbReference>
<keyword evidence="3" id="KW-1185">Reference proteome</keyword>
<protein>
    <recommendedName>
        <fullName evidence="4">DUF2188 domain-containing protein</fullName>
    </recommendedName>
</protein>
<evidence type="ECO:0008006" key="4">
    <source>
        <dbReference type="Google" id="ProtNLM"/>
    </source>
</evidence>
<name>A0A0D7WCL5_9FLAO</name>
<dbReference type="Pfam" id="PF09954">
    <property type="entry name" value="DUF2188"/>
    <property type="match status" value="1"/>
</dbReference>
<evidence type="ECO:0000313" key="2">
    <source>
        <dbReference type="EMBL" id="KJD36443.1"/>
    </source>
</evidence>
<comment type="caution">
    <text evidence="2">The sequence shown here is derived from an EMBL/GenBank/DDBJ whole genome shotgun (WGS) entry which is preliminary data.</text>
</comment>
<dbReference type="Proteomes" id="UP000032578">
    <property type="component" value="Unassembled WGS sequence"/>
</dbReference>
<dbReference type="PATRIC" id="fig|1435349.4.peg.1835"/>
<proteinExistence type="predicted"/>
<reference evidence="2 3" key="1">
    <citation type="submission" date="2014-11" db="EMBL/GenBank/DDBJ databases">
        <title>Tamlana sedimentorum sp. nov., isolated from shallow sand sediments of the Sea of Japan.</title>
        <authorList>
            <person name="Romanenko L.A."/>
        </authorList>
    </citation>
    <scope>NUCLEOTIDE SEQUENCE [LARGE SCALE GENOMIC DNA]</scope>
    <source>
        <strain evidence="2 3">JCM 19808</strain>
    </source>
</reference>
<evidence type="ECO:0000313" key="3">
    <source>
        <dbReference type="Proteomes" id="UP000032578"/>
    </source>
</evidence>
<organism evidence="2 3">
    <name type="scientific">Neotamlana sedimentorum</name>
    <dbReference type="NCBI Taxonomy" id="1435349"/>
    <lineage>
        <taxon>Bacteria</taxon>
        <taxon>Pseudomonadati</taxon>
        <taxon>Bacteroidota</taxon>
        <taxon>Flavobacteriia</taxon>
        <taxon>Flavobacteriales</taxon>
        <taxon>Flavobacteriaceae</taxon>
        <taxon>Neotamlana</taxon>
    </lineage>
</organism>
<dbReference type="AlphaFoldDB" id="A0A0D7WCL5"/>
<evidence type="ECO:0000256" key="1">
    <source>
        <dbReference type="SAM" id="MobiDB-lite"/>
    </source>
</evidence>
<sequence length="81" mass="8837">MANYHVTQKKGQKNWNVKKAGGQNASATARTQKEAEKIAKQFSSNSGGGEVRIHKPNGGPIRDSDTVKPGNDPRSIKDKKY</sequence>
<dbReference type="RefSeq" id="WP_044631757.1">
    <property type="nucleotide sequence ID" value="NZ_JTDW01000003.1"/>
</dbReference>
<dbReference type="OrthoDB" id="3233612at2"/>
<dbReference type="EMBL" id="JTDW01000003">
    <property type="protein sequence ID" value="KJD36443.1"/>
    <property type="molecule type" value="Genomic_DNA"/>
</dbReference>
<gene>
    <name evidence="2" type="ORF">PW52_04595</name>
</gene>
<feature type="region of interest" description="Disordered" evidence="1">
    <location>
        <begin position="1"/>
        <end position="81"/>
    </location>
</feature>
<accession>A0A0D7WCL5</accession>
<dbReference type="STRING" id="1435349.PW52_04595"/>